<name>A0A1Q5PBS5_9BACT</name>
<dbReference type="GO" id="GO:0006935">
    <property type="term" value="P:chemotaxis"/>
    <property type="evidence" value="ECO:0007669"/>
    <property type="project" value="UniProtKB-UniRule"/>
</dbReference>
<evidence type="ECO:0000313" key="7">
    <source>
        <dbReference type="Proteomes" id="UP000186551"/>
    </source>
</evidence>
<evidence type="ECO:0000256" key="2">
    <source>
        <dbReference type="ARBA" id="ARBA00039140"/>
    </source>
</evidence>
<dbReference type="GO" id="GO:0000156">
    <property type="term" value="F:phosphorelay response regulator activity"/>
    <property type="evidence" value="ECO:0007669"/>
    <property type="project" value="InterPro"/>
</dbReference>
<dbReference type="Proteomes" id="UP000186551">
    <property type="component" value="Unassembled WGS sequence"/>
</dbReference>
<dbReference type="CDD" id="cd16433">
    <property type="entry name" value="CheB"/>
    <property type="match status" value="1"/>
</dbReference>
<dbReference type="SUPFAM" id="SSF52738">
    <property type="entry name" value="Methylesterase CheB, C-terminal domain"/>
    <property type="match status" value="1"/>
</dbReference>
<dbReference type="OrthoDB" id="1524092at2"/>
<keyword evidence="1 4" id="KW-0378">Hydrolase</keyword>
<dbReference type="Pfam" id="PF01339">
    <property type="entry name" value="CheB_methylest"/>
    <property type="match status" value="1"/>
</dbReference>
<sequence length="190" mass="20586">MPTSSKLIVMGGSWGGIQASLSVLKDLPASYSIPIILVLHRLRNQEGSLQEVFARKLLLQVAEVEEKEPALPGHVYLAPANYHVLLEKDHTFSLDDSEQENYSRPSIDVTFTSAADVFGENTVGILLSGASRDGSSGLKYIFEKGGMAVAQDPHEAEVATMPQAAIDSIPGCSIMNVARIKEFLLSLHEH</sequence>
<dbReference type="EMBL" id="LVWA01000007">
    <property type="protein sequence ID" value="OKL39709.1"/>
    <property type="molecule type" value="Genomic_DNA"/>
</dbReference>
<comment type="caution">
    <text evidence="6">The sequence shown here is derived from an EMBL/GenBank/DDBJ whole genome shotgun (WGS) entry which is preliminary data.</text>
</comment>
<keyword evidence="4" id="KW-0145">Chemotaxis</keyword>
<feature type="active site" evidence="4">
    <location>
        <position position="40"/>
    </location>
</feature>
<dbReference type="PROSITE" id="PS50122">
    <property type="entry name" value="CHEB"/>
    <property type="match status" value="1"/>
</dbReference>
<dbReference type="PANTHER" id="PTHR42872">
    <property type="entry name" value="PROTEIN-GLUTAMATE METHYLESTERASE/PROTEIN-GLUTAMINE GLUTAMINASE"/>
    <property type="match status" value="1"/>
</dbReference>
<evidence type="ECO:0000256" key="4">
    <source>
        <dbReference type="PROSITE-ProRule" id="PRU00050"/>
    </source>
</evidence>
<dbReference type="STRING" id="1797110.A3841_00310"/>
<evidence type="ECO:0000259" key="5">
    <source>
        <dbReference type="PROSITE" id="PS50122"/>
    </source>
</evidence>
<dbReference type="AlphaFoldDB" id="A0A1Q5PBS5"/>
<dbReference type="RefSeq" id="WP_073852759.1">
    <property type="nucleotide sequence ID" value="NZ_LVWA01000007.1"/>
</dbReference>
<accession>A0A1Q5PBS5</accession>
<reference evidence="6 7" key="1">
    <citation type="submission" date="2016-03" db="EMBL/GenBank/DDBJ databases">
        <title>Genome sequence of Pontibacter sp. nov., of the family cytophagaceae, isolated from marine sediment of the Yellow Sea, China.</title>
        <authorList>
            <person name="Zhang G."/>
            <person name="Zhang R."/>
        </authorList>
    </citation>
    <scope>NUCLEOTIDE SEQUENCE [LARGE SCALE GENOMIC DNA]</scope>
    <source>
        <strain evidence="6 7">S10-8</strain>
    </source>
</reference>
<dbReference type="GO" id="GO:0005737">
    <property type="term" value="C:cytoplasm"/>
    <property type="evidence" value="ECO:0007669"/>
    <property type="project" value="InterPro"/>
</dbReference>
<feature type="active site" evidence="4">
    <location>
        <position position="13"/>
    </location>
</feature>
<keyword evidence="7" id="KW-1185">Reference proteome</keyword>
<feature type="domain" description="CheB-type methylesterase" evidence="5">
    <location>
        <begin position="2"/>
        <end position="186"/>
    </location>
</feature>
<proteinExistence type="predicted"/>
<gene>
    <name evidence="6" type="ORF">A3841_00310</name>
</gene>
<dbReference type="InterPro" id="IPR000673">
    <property type="entry name" value="Sig_transdc_resp-reg_Me-estase"/>
</dbReference>
<dbReference type="InterPro" id="IPR035909">
    <property type="entry name" value="CheB_C"/>
</dbReference>
<dbReference type="Gene3D" id="3.40.50.180">
    <property type="entry name" value="Methylesterase CheB, C-terminal domain"/>
    <property type="match status" value="1"/>
</dbReference>
<feature type="active site" evidence="4">
    <location>
        <position position="133"/>
    </location>
</feature>
<dbReference type="GO" id="GO:0008984">
    <property type="term" value="F:protein-glutamate methylesterase activity"/>
    <property type="evidence" value="ECO:0007669"/>
    <property type="project" value="UniProtKB-EC"/>
</dbReference>
<evidence type="ECO:0000256" key="1">
    <source>
        <dbReference type="ARBA" id="ARBA00022801"/>
    </source>
</evidence>
<evidence type="ECO:0000313" key="6">
    <source>
        <dbReference type="EMBL" id="OKL39709.1"/>
    </source>
</evidence>
<evidence type="ECO:0000256" key="3">
    <source>
        <dbReference type="ARBA" id="ARBA00048267"/>
    </source>
</evidence>
<organism evidence="6 7">
    <name type="scientific">Pontibacter flavimaris</name>
    <dbReference type="NCBI Taxonomy" id="1797110"/>
    <lineage>
        <taxon>Bacteria</taxon>
        <taxon>Pseudomonadati</taxon>
        <taxon>Bacteroidota</taxon>
        <taxon>Cytophagia</taxon>
        <taxon>Cytophagales</taxon>
        <taxon>Hymenobacteraceae</taxon>
        <taxon>Pontibacter</taxon>
    </lineage>
</organism>
<dbReference type="PANTHER" id="PTHR42872:SF3">
    <property type="entry name" value="PROTEIN-GLUTAMATE METHYLESTERASE_PROTEIN-GLUTAMINE GLUTAMINASE 1"/>
    <property type="match status" value="1"/>
</dbReference>
<protein>
    <recommendedName>
        <fullName evidence="2">protein-glutamate methylesterase</fullName>
        <ecNumber evidence="2">3.1.1.61</ecNumber>
    </recommendedName>
</protein>
<dbReference type="EC" id="3.1.1.61" evidence="2"/>
<comment type="catalytic activity">
    <reaction evidence="3">
        <text>[protein]-L-glutamate 5-O-methyl ester + H2O = L-glutamyl-[protein] + methanol + H(+)</text>
        <dbReference type="Rhea" id="RHEA:23236"/>
        <dbReference type="Rhea" id="RHEA-COMP:10208"/>
        <dbReference type="Rhea" id="RHEA-COMP:10311"/>
        <dbReference type="ChEBI" id="CHEBI:15377"/>
        <dbReference type="ChEBI" id="CHEBI:15378"/>
        <dbReference type="ChEBI" id="CHEBI:17790"/>
        <dbReference type="ChEBI" id="CHEBI:29973"/>
        <dbReference type="ChEBI" id="CHEBI:82795"/>
        <dbReference type="EC" id="3.1.1.61"/>
    </reaction>
</comment>